<evidence type="ECO:0000256" key="3">
    <source>
        <dbReference type="ARBA" id="ARBA00022801"/>
    </source>
</evidence>
<dbReference type="PANTHER" id="PTHR43788">
    <property type="entry name" value="DNA2/NAM7 HELICASE FAMILY MEMBER"/>
    <property type="match status" value="1"/>
</dbReference>
<feature type="region of interest" description="Disordered" evidence="6">
    <location>
        <begin position="40"/>
        <end position="66"/>
    </location>
</feature>
<sequence>MAASVADTLALCAQFTVELLAWGRHAAGLVVVRAGWPEGPPDGPRKQWWGGRVNQDERGPGEGLRPVGSVYQYDDGLYVRVDDVVPYVPADAEGGQGHREGDDLVRCTLHLSNGTGGPLDVDGITLLVRGGPYGKTGRQVRDRSGDVLDGELEGTLRAGRRVSVTWAYSIPAGTADDLDIEVRFPGRGRESVTFGTASAVAAMVAERPEPMAFDQSVLFGERQESLFADLDDTTEPLAGTVHAVSATGRRRTTAPTAPDAAPARSAAPGRPVARSLDAEASAGGLDAARVRQIFRFLAEAEESKTRPVRTLDGAAGTVWFDELPDNDGVEVMIDGALAGDDPAWLTVARPEREDAPHPDALLAPWVDETRIRDFKEPRAPHLRRRIEPEFPDWSQGIPLGKTYHELDEHPRREKIEKLYAAWEQEWLTWAERRREIDPLVKLYDRLHKMHEDAAGLGEAYELVLGLGRLTWQTTTGQRVERHLITHRATIRLDPSTGTLTAAPDPTGPGLELEEGMLEGAQHVPGTVRESIVEVLEGASDVTDPEHLDAVHTALRSWTNAAHSAGSYAPTVERAKPRSLDVPQVGLTPALVLRERSRRSTMDALKAIARQIDSGTPPTALLGYIAGRDGVLTAADLAAAEGDETAQGGDEMYFALPANEEQRTIAERLRANRLVVVQGPPGTGKTHTIANLVTDLLAQGKRVLITSHTSRALRVLRDKLPESVRDLCVSRTEDGTAAQRELEASVQRILGEYAGYDEKASGKQIRALQTRLAQARTAQQAMLRDLAVLREQETHRFEAEIGDYSGSLQEIAERLTAEAGRYDWLGPVPQEQPALSADEALRLLHTTRAYTPHHQALAAEVPGPSDLPGPGDFEEAVRIVRSAEEAHAAARQDPLCAEYDTAVRSLGEGERQRLSSALDAFSTARARAAALAAAAGDWATVLLREVTEGQDWQARSRRDAVSETLTAVDGSLAVLSTAMVSGLEQYDPATALAQVTALHDGLGQGQKLRGPLGMRSKLAKTVGAFVENVRVDGRAPEDVPTSAVVLARVRLELRLAQVESEWGTPVAAWQGLGPRLARLRQDAEALDALLAVVAARTDVLTAAATSPVLAVATWHDPSVENAVRVLLRASSTLCAAEQSRKVIADAEELLRAWGDRSGVSPAVVRALGTVRDRDPDGYRAFSDELAEVREAVRLRAEQDVALTRVREAFPILADRISSTHADSEWDSRLPSLAQAWAWSAWRDRMERLTDPEAERALRRRLTEADDEARIMLARLAAARAWHRCLGLLTGDQSRALSAYQQAARRIKGKYQHRYRRDAQAALRKAQAAVPAWIMPLHQVAETVPMDRPGLFDVVIVDEASQSGLEAMLLSWLADRMVVVGDSKQVSPSNVGLKQDEYFHLRDRLLTTLEPDVRSLFGPDSSFFDLTEALSAGRGTLMLKEHFRCMPEIISFSNDLCYDRRLLPLRQYGADRLPPVRTVHVETGEAVGTNARLTNVAEAEALVDAIVRCCEDPAYDGKTMGVVSLRASKGHLTELENLLAERLDYEQREARRIRVGDAEDFQGDERHVMFVSFVNSATTAGGAVPGGFNGKTYEQRINVAASRAQDQVWVFHSARAEQFHENDLRRRWLDHLTRPAEEDIVAVEGEVLPDVRHEAFDSLFQQQVYLELKARGHRVRPGYKVGRHTIDLVVEGGTRRLAVACDGDAFAEGEDASTAAARQRDLERVDWTFVRIRGSRFHLDREQALAPLWTELERLGIEPVGREPEDPGAAADAAFGGPETAGAAAAGGEAAKEGRVTRAGAVARAEAGGASVVGDGVPSELQDPSSHEAGSRDTTRAPAPAAALGTVPAPRATDPREPLGGQARGTTPAPAQPRVVTPERGQPTTARKAEVAPVVQQAGPARPVMSAPAGQGPLPVREIPAAAFQRLVREVQQLQAAVDAPYETPAGPDAAQLVFLRKTQVEQRDRRAKRLAFLRTFLDAVGVGREGAVPEIVIPGALLRLEFDGQVDEDTLYTIAELPTEEADIVSPSSPLGHALSWQPAGREISYDASQGRTRTVVVREIRV</sequence>
<evidence type="ECO:0000259" key="8">
    <source>
        <dbReference type="Pfam" id="PF13087"/>
    </source>
</evidence>
<dbReference type="Pfam" id="PF13086">
    <property type="entry name" value="AAA_11"/>
    <property type="match status" value="1"/>
</dbReference>
<dbReference type="GO" id="GO:0043139">
    <property type="term" value="F:5'-3' DNA helicase activity"/>
    <property type="evidence" value="ECO:0007669"/>
    <property type="project" value="TreeGrafter"/>
</dbReference>
<dbReference type="GO" id="GO:0016787">
    <property type="term" value="F:hydrolase activity"/>
    <property type="evidence" value="ECO:0007669"/>
    <property type="project" value="UniProtKB-KW"/>
</dbReference>
<keyword evidence="3" id="KW-0378">Hydrolase</keyword>
<dbReference type="PANTHER" id="PTHR43788:SF8">
    <property type="entry name" value="DNA-BINDING PROTEIN SMUBP-2"/>
    <property type="match status" value="1"/>
</dbReference>
<name>A0AAV4KDG3_9ACTN</name>
<dbReference type="Gene3D" id="3.40.50.300">
    <property type="entry name" value="P-loop containing nucleotide triphosphate hydrolases"/>
    <property type="match status" value="3"/>
</dbReference>
<dbReference type="InterPro" id="IPR050534">
    <property type="entry name" value="Coronavir_polyprotein_1ab"/>
</dbReference>
<dbReference type="InterPro" id="IPR047187">
    <property type="entry name" value="SF1_C_Upf1"/>
</dbReference>
<evidence type="ECO:0000313" key="10">
    <source>
        <dbReference type="EMBL" id="GGR13543.1"/>
    </source>
</evidence>
<protein>
    <recommendedName>
        <fullName evidence="12">DNA helicase</fullName>
    </recommendedName>
</protein>
<dbReference type="SUPFAM" id="SSF52540">
    <property type="entry name" value="P-loop containing nucleoside triphosphate hydrolases"/>
    <property type="match status" value="2"/>
</dbReference>
<feature type="compositionally biased region" description="Low complexity" evidence="6">
    <location>
        <begin position="253"/>
        <end position="274"/>
    </location>
</feature>
<dbReference type="InterPro" id="IPR027417">
    <property type="entry name" value="P-loop_NTPase"/>
</dbReference>
<evidence type="ECO:0000256" key="2">
    <source>
        <dbReference type="ARBA" id="ARBA00022741"/>
    </source>
</evidence>
<dbReference type="GO" id="GO:0005524">
    <property type="term" value="F:ATP binding"/>
    <property type="evidence" value="ECO:0007669"/>
    <property type="project" value="UniProtKB-KW"/>
</dbReference>
<feature type="region of interest" description="Disordered" evidence="6">
    <location>
        <begin position="246"/>
        <end position="281"/>
    </location>
</feature>
<dbReference type="InterPro" id="IPR049468">
    <property type="entry name" value="Restrct_endonuc-II-like_dom"/>
</dbReference>
<dbReference type="Pfam" id="PF18741">
    <property type="entry name" value="MTES_1575"/>
    <property type="match status" value="1"/>
</dbReference>
<dbReference type="InterPro" id="IPR041679">
    <property type="entry name" value="DNA2/NAM7-like_C"/>
</dbReference>
<evidence type="ECO:0008006" key="12">
    <source>
        <dbReference type="Google" id="ProtNLM"/>
    </source>
</evidence>
<evidence type="ECO:0000256" key="4">
    <source>
        <dbReference type="ARBA" id="ARBA00022806"/>
    </source>
</evidence>
<keyword evidence="5" id="KW-0067">ATP-binding</keyword>
<feature type="compositionally biased region" description="Low complexity" evidence="6">
    <location>
        <begin position="1765"/>
        <end position="1787"/>
    </location>
</feature>
<dbReference type="CDD" id="cd18808">
    <property type="entry name" value="SF1_C_Upf1"/>
    <property type="match status" value="1"/>
</dbReference>
<comment type="caution">
    <text evidence="10">The sequence shown here is derived from an EMBL/GenBank/DDBJ whole genome shotgun (WGS) entry which is preliminary data.</text>
</comment>
<feature type="compositionally biased region" description="Basic and acidic residues" evidence="6">
    <location>
        <begin position="1823"/>
        <end position="1833"/>
    </location>
</feature>
<evidence type="ECO:0000259" key="7">
    <source>
        <dbReference type="Pfam" id="PF13086"/>
    </source>
</evidence>
<feature type="domain" description="DNA2/NAM7 helicase-like C-terminal" evidence="8">
    <location>
        <begin position="1432"/>
        <end position="1609"/>
    </location>
</feature>
<comment type="similarity">
    <text evidence="1">Belongs to the DNA2/NAM7 helicase family.</text>
</comment>
<feature type="domain" description="DNA2/NAM7 helicase helicase" evidence="7">
    <location>
        <begin position="658"/>
        <end position="776"/>
    </location>
</feature>
<accession>A0AAV4KDG3</accession>
<dbReference type="InterPro" id="IPR041677">
    <property type="entry name" value="DNA2/NAM7_AAA_11"/>
</dbReference>
<keyword evidence="4" id="KW-0347">Helicase</keyword>
<evidence type="ECO:0000256" key="1">
    <source>
        <dbReference type="ARBA" id="ARBA00007913"/>
    </source>
</evidence>
<feature type="domain" description="Restriction endonuclease type II-like" evidence="9">
    <location>
        <begin position="1658"/>
        <end position="1750"/>
    </location>
</feature>
<feature type="region of interest" description="Disordered" evidence="6">
    <location>
        <begin position="1805"/>
        <end position="1889"/>
    </location>
</feature>
<evidence type="ECO:0000313" key="11">
    <source>
        <dbReference type="Proteomes" id="UP000642014"/>
    </source>
</evidence>
<evidence type="ECO:0000256" key="5">
    <source>
        <dbReference type="ARBA" id="ARBA00022840"/>
    </source>
</evidence>
<evidence type="ECO:0000259" key="9">
    <source>
        <dbReference type="Pfam" id="PF18741"/>
    </source>
</evidence>
<dbReference type="Proteomes" id="UP000642014">
    <property type="component" value="Unassembled WGS sequence"/>
</dbReference>
<gene>
    <name evidence="10" type="ORF">GCM10010497_14620</name>
</gene>
<keyword evidence="2" id="KW-0547">Nucleotide-binding</keyword>
<reference evidence="10 11" key="1">
    <citation type="journal article" date="2014" name="Int. J. Syst. Evol. Microbiol.">
        <title>Complete genome sequence of Corynebacterium casei LMG S-19264T (=DSM 44701T), isolated from a smear-ripened cheese.</title>
        <authorList>
            <consortium name="US DOE Joint Genome Institute (JGI-PGF)"/>
            <person name="Walter F."/>
            <person name="Albersmeier A."/>
            <person name="Kalinowski J."/>
            <person name="Ruckert C."/>
        </authorList>
    </citation>
    <scope>NUCLEOTIDE SEQUENCE [LARGE SCALE GENOMIC DNA]</scope>
    <source>
        <strain evidence="10 11">JCM 4205</strain>
    </source>
</reference>
<dbReference type="Pfam" id="PF13087">
    <property type="entry name" value="AAA_12"/>
    <property type="match status" value="1"/>
</dbReference>
<evidence type="ECO:0000256" key="6">
    <source>
        <dbReference type="SAM" id="MobiDB-lite"/>
    </source>
</evidence>
<feature type="region of interest" description="Disordered" evidence="6">
    <location>
        <begin position="1757"/>
        <end position="1790"/>
    </location>
</feature>
<feature type="compositionally biased region" description="Low complexity" evidence="6">
    <location>
        <begin position="1835"/>
        <end position="1848"/>
    </location>
</feature>
<proteinExistence type="inferred from homology"/>
<organism evidence="10 11">
    <name type="scientific">Streptomyces cinereoruber</name>
    <dbReference type="NCBI Taxonomy" id="67260"/>
    <lineage>
        <taxon>Bacteria</taxon>
        <taxon>Bacillati</taxon>
        <taxon>Actinomycetota</taxon>
        <taxon>Actinomycetes</taxon>
        <taxon>Kitasatosporales</taxon>
        <taxon>Streptomycetaceae</taxon>
        <taxon>Streptomyces</taxon>
    </lineage>
</organism>
<dbReference type="EMBL" id="BMSJ01000002">
    <property type="protein sequence ID" value="GGR13543.1"/>
    <property type="molecule type" value="Genomic_DNA"/>
</dbReference>